<dbReference type="HOGENOM" id="CLU_027389_2_3_6"/>
<dbReference type="AlphaFoldDB" id="A0A077QQD8"/>
<keyword evidence="1" id="KW-0479">Metal-binding</keyword>
<sequence length="261" mass="28385">MKYSKLFKDLHSKSKFFILPNAWDVPSAKFYESLGYKAVGTSSSALSYLNGKSDGENISFSAVLSHAKQLLSEIKVPLSIDIEKGYASSAKEIAVNVLKLAELGCSGVNIEDSLKNGDLLSASDFAKILESIKSELIASGYSNFVLNARTDTYLSGSVGEKVRETIKRENVYRNCGADCLFVPGLVSIEEMQDISKVTELPLNVMNMPSIANISALAESGVNRFSLGNSVFDDVYSYFQSVASRSLKDGNFSAHYNHPALN</sequence>
<evidence type="ECO:0008006" key="4">
    <source>
        <dbReference type="Google" id="ProtNLM"/>
    </source>
</evidence>
<comment type="caution">
    <text evidence="2">The sequence shown here is derived from an EMBL/GenBank/DDBJ whole genome shotgun (WGS) entry which is preliminary data.</text>
</comment>
<dbReference type="InterPro" id="IPR039556">
    <property type="entry name" value="ICL/PEPM"/>
</dbReference>
<dbReference type="CDD" id="cd00377">
    <property type="entry name" value="ICL_PEPM"/>
    <property type="match status" value="1"/>
</dbReference>
<reference evidence="2" key="1">
    <citation type="submission" date="2013-07" db="EMBL/GenBank/DDBJ databases">
        <title>Sub-species coevolution in mutualistic symbiosis.</title>
        <authorList>
            <person name="Murfin K."/>
            <person name="Klassen J."/>
            <person name="Lee M."/>
            <person name="Forst S."/>
            <person name="Stock P."/>
            <person name="Goodrich-Blair H."/>
        </authorList>
    </citation>
    <scope>NUCLEOTIDE SEQUENCE [LARGE SCALE GENOMIC DNA]</scope>
    <source>
        <strain evidence="2">Intermedium</strain>
    </source>
</reference>
<dbReference type="RefSeq" id="WP_051874825.1">
    <property type="nucleotide sequence ID" value="NZ_CAWLWA010000040.1"/>
</dbReference>
<name>A0A077QQD8_XENBV</name>
<dbReference type="Gene3D" id="3.20.20.60">
    <property type="entry name" value="Phosphoenolpyruvate-binding domains"/>
    <property type="match status" value="1"/>
</dbReference>
<dbReference type="InterPro" id="IPR015813">
    <property type="entry name" value="Pyrv/PenolPyrv_kinase-like_dom"/>
</dbReference>
<dbReference type="GO" id="GO:0046872">
    <property type="term" value="F:metal ion binding"/>
    <property type="evidence" value="ECO:0007669"/>
    <property type="project" value="UniProtKB-KW"/>
</dbReference>
<dbReference type="PANTHER" id="PTHR42905:SF16">
    <property type="entry name" value="CARBOXYPHOSPHONOENOLPYRUVATE PHOSPHONOMUTASE-LIKE PROTEIN (AFU_ORTHOLOGUE AFUA_5G07230)"/>
    <property type="match status" value="1"/>
</dbReference>
<evidence type="ECO:0000256" key="1">
    <source>
        <dbReference type="ARBA" id="ARBA00022723"/>
    </source>
</evidence>
<dbReference type="GO" id="GO:0003824">
    <property type="term" value="F:catalytic activity"/>
    <property type="evidence" value="ECO:0007669"/>
    <property type="project" value="InterPro"/>
</dbReference>
<dbReference type="EMBL" id="CBTB010000256">
    <property type="protein sequence ID" value="CDH34756.1"/>
    <property type="molecule type" value="Genomic_DNA"/>
</dbReference>
<dbReference type="Proteomes" id="UP000028480">
    <property type="component" value="Unassembled WGS sequence"/>
</dbReference>
<accession>A0A077QQD8</accession>
<dbReference type="InterPro" id="IPR040442">
    <property type="entry name" value="Pyrv_kinase-like_dom_sf"/>
</dbReference>
<dbReference type="SUPFAM" id="SSF51621">
    <property type="entry name" value="Phosphoenolpyruvate/pyruvate domain"/>
    <property type="match status" value="1"/>
</dbReference>
<protein>
    <recommendedName>
        <fullName evidence="4">Carboxyvinyl-carboxyphosphonate phosphorylmutase</fullName>
    </recommendedName>
</protein>
<dbReference type="Pfam" id="PF13714">
    <property type="entry name" value="PEP_mutase"/>
    <property type="match status" value="1"/>
</dbReference>
<evidence type="ECO:0000313" key="2">
    <source>
        <dbReference type="EMBL" id="CDH34756.1"/>
    </source>
</evidence>
<gene>
    <name evidence="2" type="ORF">XBI1_490004</name>
</gene>
<organism evidence="2 3">
    <name type="scientific">Xenorhabdus bovienii str. Intermedium</name>
    <dbReference type="NCBI Taxonomy" id="1379677"/>
    <lineage>
        <taxon>Bacteria</taxon>
        <taxon>Pseudomonadati</taxon>
        <taxon>Pseudomonadota</taxon>
        <taxon>Gammaproteobacteria</taxon>
        <taxon>Enterobacterales</taxon>
        <taxon>Morganellaceae</taxon>
        <taxon>Xenorhabdus</taxon>
    </lineage>
</organism>
<dbReference type="PANTHER" id="PTHR42905">
    <property type="entry name" value="PHOSPHOENOLPYRUVATE CARBOXYLASE"/>
    <property type="match status" value="1"/>
</dbReference>
<evidence type="ECO:0000313" key="3">
    <source>
        <dbReference type="Proteomes" id="UP000028480"/>
    </source>
</evidence>
<proteinExistence type="predicted"/>